<proteinExistence type="predicted"/>
<sequence length="211" mass="22618">MSNYGQSLQLVLNTYIGGATKLLTSDMRKRVGSVFTQIENTVANIETLTAKVTAGSVSEPASQLENCERSRQMLAIAVRSLEQTLQQLASERVSAIKKSATIEQGALSALDKKQKNLDDQLLENVKQISKAVGTSLDKATQTLKDALQVVKKPTGSTGHDPSASSSDDPKKPSSPDLKIAVPKLSEVMKFDTTKTEKMLDDLATILLGKGA</sequence>
<accession>A0A367V8V0</accession>
<evidence type="ECO:0000256" key="2">
    <source>
        <dbReference type="SAM" id="MobiDB-lite"/>
    </source>
</evidence>
<comment type="caution">
    <text evidence="3">The sequence shown here is derived from an EMBL/GenBank/DDBJ whole genome shotgun (WGS) entry which is preliminary data.</text>
</comment>
<dbReference type="RefSeq" id="WP_062955425.1">
    <property type="nucleotide sequence ID" value="NZ_JPWB01000005.1"/>
</dbReference>
<dbReference type="Proteomes" id="UP000253061">
    <property type="component" value="Unassembled WGS sequence"/>
</dbReference>
<reference evidence="3 4" key="1">
    <citation type="submission" date="2014-07" db="EMBL/GenBank/DDBJ databases">
        <title>Draft genome sequence of Thalassospira profundimaris R8-17.</title>
        <authorList>
            <person name="Lai Q."/>
            <person name="Shao Z."/>
        </authorList>
    </citation>
    <scope>NUCLEOTIDE SEQUENCE [LARGE SCALE GENOMIC DNA]</scope>
    <source>
        <strain evidence="3 4">R8-17</strain>
    </source>
</reference>
<feature type="coiled-coil region" evidence="1">
    <location>
        <begin position="71"/>
        <end position="98"/>
    </location>
</feature>
<protein>
    <submittedName>
        <fullName evidence="3">Uncharacterized protein</fullName>
    </submittedName>
</protein>
<dbReference type="EMBL" id="JPWB01000005">
    <property type="protein sequence ID" value="RCK21634.1"/>
    <property type="molecule type" value="Genomic_DNA"/>
</dbReference>
<name>A0A367V8V0_9PROT</name>
<evidence type="ECO:0000256" key="1">
    <source>
        <dbReference type="SAM" id="Coils"/>
    </source>
</evidence>
<dbReference type="AlphaFoldDB" id="A0A367V8V0"/>
<evidence type="ECO:0000313" key="3">
    <source>
        <dbReference type="EMBL" id="RCK21634.1"/>
    </source>
</evidence>
<keyword evidence="1" id="KW-0175">Coiled coil</keyword>
<organism evidence="3 4">
    <name type="scientific">Thalassospira profundimaris</name>
    <dbReference type="NCBI Taxonomy" id="502049"/>
    <lineage>
        <taxon>Bacteria</taxon>
        <taxon>Pseudomonadati</taxon>
        <taxon>Pseudomonadota</taxon>
        <taxon>Alphaproteobacteria</taxon>
        <taxon>Rhodospirillales</taxon>
        <taxon>Thalassospiraceae</taxon>
        <taxon>Thalassospira</taxon>
    </lineage>
</organism>
<feature type="region of interest" description="Disordered" evidence="2">
    <location>
        <begin position="150"/>
        <end position="180"/>
    </location>
</feature>
<gene>
    <name evidence="3" type="ORF">TH6_13695</name>
</gene>
<evidence type="ECO:0000313" key="4">
    <source>
        <dbReference type="Proteomes" id="UP000253061"/>
    </source>
</evidence>